<proteinExistence type="predicted"/>
<protein>
    <submittedName>
        <fullName evidence="1">Uncharacterized protein</fullName>
    </submittedName>
</protein>
<accession>A0A4Y7R8T6</accession>
<evidence type="ECO:0000313" key="1">
    <source>
        <dbReference type="EMBL" id="TEB05192.1"/>
    </source>
</evidence>
<dbReference type="RefSeq" id="WP_134216289.1">
    <property type="nucleotide sequence ID" value="NZ_QFFZ01000133.1"/>
</dbReference>
<gene>
    <name evidence="1" type="ORF">Pmgp_03820</name>
</gene>
<reference evidence="1 2" key="1">
    <citation type="journal article" date="2018" name="Environ. Microbiol.">
        <title>Novel energy conservation strategies and behaviour of Pelotomaculum schinkii driving syntrophic propionate catabolism.</title>
        <authorList>
            <person name="Hidalgo-Ahumada C.A.P."/>
            <person name="Nobu M.K."/>
            <person name="Narihiro T."/>
            <person name="Tamaki H."/>
            <person name="Liu W.T."/>
            <person name="Kamagata Y."/>
            <person name="Stams A.J.M."/>
            <person name="Imachi H."/>
            <person name="Sousa D.Z."/>
        </authorList>
    </citation>
    <scope>NUCLEOTIDE SEQUENCE [LARGE SCALE GENOMIC DNA]</scope>
    <source>
        <strain evidence="1 2">MGP</strain>
    </source>
</reference>
<keyword evidence="2" id="KW-1185">Reference proteome</keyword>
<dbReference type="EMBL" id="QFFZ01000133">
    <property type="protein sequence ID" value="TEB05192.1"/>
    <property type="molecule type" value="Genomic_DNA"/>
</dbReference>
<dbReference type="AlphaFoldDB" id="A0A4Y7R8T6"/>
<evidence type="ECO:0000313" key="2">
    <source>
        <dbReference type="Proteomes" id="UP000297597"/>
    </source>
</evidence>
<comment type="caution">
    <text evidence="1">The sequence shown here is derived from an EMBL/GenBank/DDBJ whole genome shotgun (WGS) entry which is preliminary data.</text>
</comment>
<sequence>MHKITFYPIGNADCCKIDLHSGQKLLFDFAHYTVAEDDNDKRVDLAAAIREDLEADSRTDFDVVAFSHADDGAPRRRRAA</sequence>
<organism evidence="1 2">
    <name type="scientific">Pelotomaculum propionicicum</name>
    <dbReference type="NCBI Taxonomy" id="258475"/>
    <lineage>
        <taxon>Bacteria</taxon>
        <taxon>Bacillati</taxon>
        <taxon>Bacillota</taxon>
        <taxon>Clostridia</taxon>
        <taxon>Eubacteriales</taxon>
        <taxon>Desulfotomaculaceae</taxon>
        <taxon>Pelotomaculum</taxon>
    </lineage>
</organism>
<dbReference type="OrthoDB" id="9768813at2"/>
<dbReference type="Proteomes" id="UP000297597">
    <property type="component" value="Unassembled WGS sequence"/>
</dbReference>
<name>A0A4Y7R8T6_9FIRM</name>